<evidence type="ECO:0000256" key="4">
    <source>
        <dbReference type="ARBA" id="ARBA00022525"/>
    </source>
</evidence>
<evidence type="ECO:0000256" key="5">
    <source>
        <dbReference type="ARBA" id="ARBA00022729"/>
    </source>
</evidence>
<dbReference type="Gene3D" id="3.40.50.880">
    <property type="match status" value="1"/>
</dbReference>
<proteinExistence type="inferred from homology"/>
<comment type="caution">
    <text evidence="9">The sequence shown here is derived from an EMBL/GenBank/DDBJ whole genome shotgun (WGS) entry which is preliminary data.</text>
</comment>
<evidence type="ECO:0000256" key="3">
    <source>
        <dbReference type="ARBA" id="ARBA00012886"/>
    </source>
</evidence>
<gene>
    <name evidence="9" type="ORF">STAS_31507</name>
</gene>
<dbReference type="EC" id="3.4.19.9" evidence="3"/>
<comment type="caution">
    <text evidence="8">Lacks conserved residue(s) required for the propagation of feature annotation.</text>
</comment>
<dbReference type="PANTHER" id="PTHR11315">
    <property type="entry name" value="PROTEASE FAMILY C26 GAMMA-GLUTAMYL HYDROLASE"/>
    <property type="match status" value="1"/>
</dbReference>
<dbReference type="InterPro" id="IPR029062">
    <property type="entry name" value="Class_I_gatase-like"/>
</dbReference>
<dbReference type="GO" id="GO:0005576">
    <property type="term" value="C:extracellular region"/>
    <property type="evidence" value="ECO:0007669"/>
    <property type="project" value="UniProtKB-SubCell"/>
</dbReference>
<accession>A0A5A7R942</accession>
<comment type="subcellular location">
    <subcellularLocation>
        <location evidence="1">Secreted</location>
        <location evidence="1">Extracellular space</location>
    </subcellularLocation>
</comment>
<keyword evidence="4" id="KW-0964">Secreted</keyword>
<keyword evidence="10" id="KW-1185">Reference proteome</keyword>
<feature type="active site" description="Nucleophile" evidence="7">
    <location>
        <position position="97"/>
    </location>
</feature>
<dbReference type="PROSITE" id="PS51273">
    <property type="entry name" value="GATASE_TYPE_1"/>
    <property type="match status" value="1"/>
</dbReference>
<dbReference type="OrthoDB" id="64220at2759"/>
<organism evidence="9 10">
    <name type="scientific">Striga asiatica</name>
    <name type="common">Asiatic witchweed</name>
    <name type="synonym">Buchnera asiatica</name>
    <dbReference type="NCBI Taxonomy" id="4170"/>
    <lineage>
        <taxon>Eukaryota</taxon>
        <taxon>Viridiplantae</taxon>
        <taxon>Streptophyta</taxon>
        <taxon>Embryophyta</taxon>
        <taxon>Tracheophyta</taxon>
        <taxon>Spermatophyta</taxon>
        <taxon>Magnoliopsida</taxon>
        <taxon>eudicotyledons</taxon>
        <taxon>Gunneridae</taxon>
        <taxon>Pentapetalae</taxon>
        <taxon>asterids</taxon>
        <taxon>lamiids</taxon>
        <taxon>Lamiales</taxon>
        <taxon>Orobanchaceae</taxon>
        <taxon>Buchnereae</taxon>
        <taxon>Striga</taxon>
    </lineage>
</organism>
<dbReference type="InterPro" id="IPR015527">
    <property type="entry name" value="Pept_C26_g-glut_hydrolase"/>
</dbReference>
<evidence type="ECO:0000256" key="8">
    <source>
        <dbReference type="PROSITE-ProRule" id="PRU00607"/>
    </source>
</evidence>
<dbReference type="GO" id="GO:0034722">
    <property type="term" value="F:gamma-glutamyl-peptidase activity"/>
    <property type="evidence" value="ECO:0007669"/>
    <property type="project" value="UniProtKB-EC"/>
</dbReference>
<sequence>MLPVIGILSHPGDGAAGRLTNDTRASYIAASYVKFVKSGGARVIPLIYNEKPQILNKKLNIVNGVILTGGSCKSGSYYEYVIKKNEAGSHFPLIAICLGFELLAMIVSKHNADEGSQPHTVQLCPPVSLRRYAPQIHCVGVEPELIIFPDLLQVLIHADPDERVARVREEVDERFGNIGGYGVSPERFEKNKNLHSFFRIVTISECRDKKCSKTVLISTRSMYLLSKHESTLWLLSSGTLKCVKNAFEWGLEKIPHSPAAVQVTQNVANFLVR</sequence>
<dbReference type="AlphaFoldDB" id="A0A5A7R942"/>
<keyword evidence="6 9" id="KW-0378">Hydrolase</keyword>
<dbReference type="GO" id="GO:0046900">
    <property type="term" value="P:tetrahydrofolylpolyglutamate metabolic process"/>
    <property type="evidence" value="ECO:0007669"/>
    <property type="project" value="TreeGrafter"/>
</dbReference>
<dbReference type="EMBL" id="BKCP01010848">
    <property type="protein sequence ID" value="GER53966.1"/>
    <property type="molecule type" value="Genomic_DNA"/>
</dbReference>
<dbReference type="GO" id="GO:0005773">
    <property type="term" value="C:vacuole"/>
    <property type="evidence" value="ECO:0007669"/>
    <property type="project" value="TreeGrafter"/>
</dbReference>
<comment type="similarity">
    <text evidence="2">Belongs to the peptidase C26 family.</text>
</comment>
<keyword evidence="5" id="KW-0732">Signal</keyword>
<dbReference type="Pfam" id="PF07722">
    <property type="entry name" value="Peptidase_C26"/>
    <property type="match status" value="1"/>
</dbReference>
<protein>
    <recommendedName>
        <fullName evidence="3">folate gamma-glutamyl hydrolase</fullName>
        <ecNumber evidence="3">3.4.19.9</ecNumber>
    </recommendedName>
</protein>
<evidence type="ECO:0000256" key="7">
    <source>
        <dbReference type="PIRSR" id="PIRSR615527-1"/>
    </source>
</evidence>
<evidence type="ECO:0000256" key="2">
    <source>
        <dbReference type="ARBA" id="ARBA00011083"/>
    </source>
</evidence>
<name>A0A5A7R942_STRAF</name>
<dbReference type="PANTHER" id="PTHR11315:SF0">
    <property type="entry name" value="FOLATE GAMMA-GLUTAMYL HYDROLASE"/>
    <property type="match status" value="1"/>
</dbReference>
<dbReference type="SUPFAM" id="SSF52317">
    <property type="entry name" value="Class I glutamine amidotransferase-like"/>
    <property type="match status" value="1"/>
</dbReference>
<evidence type="ECO:0000313" key="9">
    <source>
        <dbReference type="EMBL" id="GER53966.1"/>
    </source>
</evidence>
<evidence type="ECO:0000313" key="10">
    <source>
        <dbReference type="Proteomes" id="UP000325081"/>
    </source>
</evidence>
<dbReference type="InterPro" id="IPR011697">
    <property type="entry name" value="Peptidase_C26"/>
</dbReference>
<evidence type="ECO:0000256" key="1">
    <source>
        <dbReference type="ARBA" id="ARBA00004239"/>
    </source>
</evidence>
<reference evidence="10" key="1">
    <citation type="journal article" date="2019" name="Curr. Biol.">
        <title>Genome Sequence of Striga asiatica Provides Insight into the Evolution of Plant Parasitism.</title>
        <authorList>
            <person name="Yoshida S."/>
            <person name="Kim S."/>
            <person name="Wafula E.K."/>
            <person name="Tanskanen J."/>
            <person name="Kim Y.M."/>
            <person name="Honaas L."/>
            <person name="Yang Z."/>
            <person name="Spallek T."/>
            <person name="Conn C.E."/>
            <person name="Ichihashi Y."/>
            <person name="Cheong K."/>
            <person name="Cui S."/>
            <person name="Der J.P."/>
            <person name="Gundlach H."/>
            <person name="Jiao Y."/>
            <person name="Hori C."/>
            <person name="Ishida J.K."/>
            <person name="Kasahara H."/>
            <person name="Kiba T."/>
            <person name="Kim M.S."/>
            <person name="Koo N."/>
            <person name="Laohavisit A."/>
            <person name="Lee Y.H."/>
            <person name="Lumba S."/>
            <person name="McCourt P."/>
            <person name="Mortimer J.C."/>
            <person name="Mutuku J.M."/>
            <person name="Nomura T."/>
            <person name="Sasaki-Sekimoto Y."/>
            <person name="Seto Y."/>
            <person name="Wang Y."/>
            <person name="Wakatake T."/>
            <person name="Sakakibara H."/>
            <person name="Demura T."/>
            <person name="Yamaguchi S."/>
            <person name="Yoneyama K."/>
            <person name="Manabe R.I."/>
            <person name="Nelson D.C."/>
            <person name="Schulman A.H."/>
            <person name="Timko M.P."/>
            <person name="dePamphilis C.W."/>
            <person name="Choi D."/>
            <person name="Shirasu K."/>
        </authorList>
    </citation>
    <scope>NUCLEOTIDE SEQUENCE [LARGE SCALE GENOMIC DNA]</scope>
    <source>
        <strain evidence="10">cv. UVA1</strain>
    </source>
</reference>
<dbReference type="Proteomes" id="UP000325081">
    <property type="component" value="Unassembled WGS sequence"/>
</dbReference>
<evidence type="ECO:0000256" key="6">
    <source>
        <dbReference type="ARBA" id="ARBA00022801"/>
    </source>
</evidence>
<dbReference type="PROSITE" id="PS51275">
    <property type="entry name" value="PEPTIDASE_C26_GGH"/>
    <property type="match status" value="1"/>
</dbReference>